<gene>
    <name evidence="4" type="ORF">AFUS01_LOCUS12561</name>
</gene>
<dbReference type="EMBL" id="CAJVCH010099536">
    <property type="protein sequence ID" value="CAG7723475.1"/>
    <property type="molecule type" value="Genomic_DNA"/>
</dbReference>
<dbReference type="InterPro" id="IPR013818">
    <property type="entry name" value="Lipase"/>
</dbReference>
<feature type="non-terminal residue" evidence="4">
    <location>
        <position position="1"/>
    </location>
</feature>
<sequence>MRKLFLLPLCLITTFVDLAISSQSHPSKVIYFPDPQNEGELIPAYLDGQPPYNTLANESSIHLYLITSNDPDKFEELVTDDLETLQKSAYIKNAPLKVMSHGFGGTHQDGFPRRLSRIYLAQGSDMNIILVDWAKLATNPWYNIAAGSVKTVGNKAADLVKFLVANDYVTLDQVHIIGFSLGCHVAGNIGGALDGKAARVT</sequence>
<organism evidence="4 5">
    <name type="scientific">Allacma fusca</name>
    <dbReference type="NCBI Taxonomy" id="39272"/>
    <lineage>
        <taxon>Eukaryota</taxon>
        <taxon>Metazoa</taxon>
        <taxon>Ecdysozoa</taxon>
        <taxon>Arthropoda</taxon>
        <taxon>Hexapoda</taxon>
        <taxon>Collembola</taxon>
        <taxon>Symphypleona</taxon>
        <taxon>Sminthuridae</taxon>
        <taxon>Allacma</taxon>
    </lineage>
</organism>
<dbReference type="GO" id="GO:0005615">
    <property type="term" value="C:extracellular space"/>
    <property type="evidence" value="ECO:0007669"/>
    <property type="project" value="TreeGrafter"/>
</dbReference>
<accession>A0A8J2KAM2</accession>
<feature type="signal peptide" evidence="2">
    <location>
        <begin position="1"/>
        <end position="21"/>
    </location>
</feature>
<dbReference type="Proteomes" id="UP000708208">
    <property type="component" value="Unassembled WGS sequence"/>
</dbReference>
<dbReference type="PANTHER" id="PTHR11610">
    <property type="entry name" value="LIPASE"/>
    <property type="match status" value="1"/>
</dbReference>
<dbReference type="Pfam" id="PF00151">
    <property type="entry name" value="Lipase"/>
    <property type="match status" value="1"/>
</dbReference>
<protein>
    <recommendedName>
        <fullName evidence="3">Lipase domain-containing protein</fullName>
    </recommendedName>
</protein>
<feature type="domain" description="Lipase" evidence="3">
    <location>
        <begin position="59"/>
        <end position="201"/>
    </location>
</feature>
<dbReference type="GO" id="GO:0016042">
    <property type="term" value="P:lipid catabolic process"/>
    <property type="evidence" value="ECO:0007669"/>
    <property type="project" value="TreeGrafter"/>
</dbReference>
<comment type="caution">
    <text evidence="4">The sequence shown here is derived from an EMBL/GenBank/DDBJ whole genome shotgun (WGS) entry which is preliminary data.</text>
</comment>
<dbReference type="PANTHER" id="PTHR11610:SF190">
    <property type="entry name" value="VITELLOGENIN-3-LIKE PROTEIN"/>
    <property type="match status" value="1"/>
</dbReference>
<comment type="similarity">
    <text evidence="1">Belongs to the AB hydrolase superfamily. Lipase family.</text>
</comment>
<keyword evidence="2" id="KW-0732">Signal</keyword>
<reference evidence="4" key="1">
    <citation type="submission" date="2021-06" db="EMBL/GenBank/DDBJ databases">
        <authorList>
            <person name="Hodson N. C."/>
            <person name="Mongue J. A."/>
            <person name="Jaron S. K."/>
        </authorList>
    </citation>
    <scope>NUCLEOTIDE SEQUENCE</scope>
</reference>
<evidence type="ECO:0000256" key="2">
    <source>
        <dbReference type="SAM" id="SignalP"/>
    </source>
</evidence>
<evidence type="ECO:0000256" key="1">
    <source>
        <dbReference type="RuleBase" id="RU004262"/>
    </source>
</evidence>
<dbReference type="AlphaFoldDB" id="A0A8J2KAM2"/>
<evidence type="ECO:0000313" key="5">
    <source>
        <dbReference type="Proteomes" id="UP000708208"/>
    </source>
</evidence>
<dbReference type="OrthoDB" id="199913at2759"/>
<dbReference type="InterPro" id="IPR000734">
    <property type="entry name" value="TAG_lipase"/>
</dbReference>
<dbReference type="GO" id="GO:0016298">
    <property type="term" value="F:lipase activity"/>
    <property type="evidence" value="ECO:0007669"/>
    <property type="project" value="InterPro"/>
</dbReference>
<name>A0A8J2KAM2_9HEXA</name>
<proteinExistence type="inferred from homology"/>
<keyword evidence="5" id="KW-1185">Reference proteome</keyword>
<evidence type="ECO:0000259" key="3">
    <source>
        <dbReference type="Pfam" id="PF00151"/>
    </source>
</evidence>
<feature type="chain" id="PRO_5035185314" description="Lipase domain-containing protein" evidence="2">
    <location>
        <begin position="22"/>
        <end position="201"/>
    </location>
</feature>
<evidence type="ECO:0000313" key="4">
    <source>
        <dbReference type="EMBL" id="CAG7723475.1"/>
    </source>
</evidence>